<organism evidence="3 5">
    <name type="scientific">Lactobacillus kefiranofaciens</name>
    <dbReference type="NCBI Taxonomy" id="267818"/>
    <lineage>
        <taxon>Bacteria</taxon>
        <taxon>Bacillati</taxon>
        <taxon>Bacillota</taxon>
        <taxon>Bacilli</taxon>
        <taxon>Lactobacillales</taxon>
        <taxon>Lactobacillaceae</taxon>
        <taxon>Lactobacillus</taxon>
    </lineage>
</organism>
<dbReference type="Proteomes" id="UP001242513">
    <property type="component" value="Chromosome"/>
</dbReference>
<keyword evidence="4" id="KW-1185">Reference proteome</keyword>
<keyword evidence="1" id="KW-0472">Membrane</keyword>
<accession>A0AAX3UD00</accession>
<reference evidence="3" key="3">
    <citation type="submission" date="2023-04" db="EMBL/GenBank/DDBJ databases">
        <authorList>
            <person name="Wang Y."/>
        </authorList>
    </citation>
    <scope>NUCLEOTIDE SEQUENCE</scope>
    <source>
        <strain evidence="3">ZW18</strain>
    </source>
</reference>
<dbReference type="RefSeq" id="WP_013854874.1">
    <property type="nucleotide sequence ID" value="NZ_CP061341.1"/>
</dbReference>
<dbReference type="EMBL" id="FMXC01000015">
    <property type="protein sequence ID" value="SDA57768.1"/>
    <property type="molecule type" value="Genomic_DNA"/>
</dbReference>
<name>A0AAX3UD00_9LACO</name>
<sequence length="176" mass="20760">MDGHMNKKELTHWMHMRKYRKYILYAELVYVFILLITLLYNFSLFMHLIVFQGIAIFAYLVIGWIFDRGDPIFRYRKRDTFWESVTSIRITKMFVLRFFEMILFIASVGIAGAFTRELFADLFRKTLKGSMASLIENVWLYGDFICALLMLALAISILQGSKKAIRILSWLAFVPI</sequence>
<dbReference type="EMBL" id="CP123735">
    <property type="protein sequence ID" value="WGO85443.1"/>
    <property type="molecule type" value="Genomic_DNA"/>
</dbReference>
<dbReference type="AlphaFoldDB" id="A0AAX3UD00"/>
<feature type="transmembrane region" description="Helical" evidence="1">
    <location>
        <begin position="138"/>
        <end position="158"/>
    </location>
</feature>
<reference evidence="2 4" key="1">
    <citation type="submission" date="2016-10" db="EMBL/GenBank/DDBJ databases">
        <authorList>
            <person name="Varghese N."/>
            <person name="Submissions S."/>
        </authorList>
    </citation>
    <scope>NUCLEOTIDE SEQUENCE [LARGE SCALE GENOMIC DNA]</scope>
    <source>
        <strain evidence="2 4">ATCC 43761</strain>
    </source>
</reference>
<feature type="transmembrane region" description="Helical" evidence="1">
    <location>
        <begin position="94"/>
        <end position="114"/>
    </location>
</feature>
<evidence type="ECO:0000313" key="2">
    <source>
        <dbReference type="EMBL" id="SDA57768.1"/>
    </source>
</evidence>
<dbReference type="GeneID" id="72687798"/>
<feature type="transmembrane region" description="Helical" evidence="1">
    <location>
        <begin position="22"/>
        <end position="42"/>
    </location>
</feature>
<proteinExistence type="predicted"/>
<evidence type="ECO:0000313" key="5">
    <source>
        <dbReference type="Proteomes" id="UP001242513"/>
    </source>
</evidence>
<keyword evidence="1" id="KW-1133">Transmembrane helix</keyword>
<dbReference type="Proteomes" id="UP000181860">
    <property type="component" value="Unassembled WGS sequence"/>
</dbReference>
<feature type="transmembrane region" description="Helical" evidence="1">
    <location>
        <begin position="48"/>
        <end position="66"/>
    </location>
</feature>
<evidence type="ECO:0000313" key="3">
    <source>
        <dbReference type="EMBL" id="WGO85443.1"/>
    </source>
</evidence>
<keyword evidence="1" id="KW-0812">Transmembrane</keyword>
<gene>
    <name evidence="3" type="ORF">QEJ78_08735</name>
    <name evidence="2" type="ORF">SAMN02983011_01434</name>
</gene>
<evidence type="ECO:0000256" key="1">
    <source>
        <dbReference type="SAM" id="Phobius"/>
    </source>
</evidence>
<evidence type="ECO:0000313" key="4">
    <source>
        <dbReference type="Proteomes" id="UP000181860"/>
    </source>
</evidence>
<protein>
    <recommendedName>
        <fullName evidence="6">ABC transporter permease</fullName>
    </recommendedName>
</protein>
<reference evidence="3" key="2">
    <citation type="journal article" date="2022" name="Food Funct.">
        <title>Lactobacillus kefiranofaciens ZW18 from Kefir enhances the anti-tumor effect of anti-programmed cell death 1 (PD-1) immunotherapy by modulating the gut microbiota.</title>
        <authorList>
            <person name="Zhao J."/>
            <person name="Wang Y."/>
            <person name="Wang J."/>
            <person name="Lv M."/>
            <person name="Zhou C."/>
            <person name="Jia L."/>
            <person name="Geng W."/>
        </authorList>
    </citation>
    <scope>NUCLEOTIDE SEQUENCE</scope>
    <source>
        <strain evidence="3">ZW18</strain>
    </source>
</reference>
<evidence type="ECO:0008006" key="6">
    <source>
        <dbReference type="Google" id="ProtNLM"/>
    </source>
</evidence>